<evidence type="ECO:0000313" key="3">
    <source>
        <dbReference type="EMBL" id="MQM23793.1"/>
    </source>
</evidence>
<dbReference type="Gene3D" id="2.40.160.200">
    <property type="entry name" value="LURP1-related"/>
    <property type="match status" value="1"/>
</dbReference>
<evidence type="ECO:0000256" key="2">
    <source>
        <dbReference type="SAM" id="MobiDB-lite"/>
    </source>
</evidence>
<sequence length="212" mass="23291">MARVHPNTAVASRRGRLPSPAHLPPDAGGEAAVLTVWRKSLLFNCDGFTVFDAKGNLVFRVDNYTSSHRGEVVLMDASGTPLLTIRRKKMSLGENWLVYHGEKATDPLLSVKKHVNFLQSKALAHVTRCSADAERCTYQVEGSYSQRCCGVYDERRQRLAEIRRKEAVGGVGFGGDVFRLVVQPGMEVAVAMAIVILLEEMFGSRGSSLIRG</sequence>
<dbReference type="InterPro" id="IPR038595">
    <property type="entry name" value="LOR_sf"/>
</dbReference>
<organism evidence="3 4">
    <name type="scientific">Colocasia esculenta</name>
    <name type="common">Wild taro</name>
    <name type="synonym">Arum esculentum</name>
    <dbReference type="NCBI Taxonomy" id="4460"/>
    <lineage>
        <taxon>Eukaryota</taxon>
        <taxon>Viridiplantae</taxon>
        <taxon>Streptophyta</taxon>
        <taxon>Embryophyta</taxon>
        <taxon>Tracheophyta</taxon>
        <taxon>Spermatophyta</taxon>
        <taxon>Magnoliopsida</taxon>
        <taxon>Liliopsida</taxon>
        <taxon>Araceae</taxon>
        <taxon>Aroideae</taxon>
        <taxon>Colocasieae</taxon>
        <taxon>Colocasia</taxon>
    </lineage>
</organism>
<dbReference type="AlphaFoldDB" id="A0A843XXE0"/>
<gene>
    <name evidence="3" type="ORF">Taro_056863</name>
</gene>
<proteinExistence type="inferred from homology"/>
<accession>A0A843XXE0</accession>
<dbReference type="OrthoDB" id="748129at2759"/>
<evidence type="ECO:0008006" key="5">
    <source>
        <dbReference type="Google" id="ProtNLM"/>
    </source>
</evidence>
<keyword evidence="4" id="KW-1185">Reference proteome</keyword>
<protein>
    <recommendedName>
        <fullName evidence="5">Protein LURP-one-related 8</fullName>
    </recommendedName>
</protein>
<dbReference type="EMBL" id="NMUH01017988">
    <property type="protein sequence ID" value="MQM23793.1"/>
    <property type="molecule type" value="Genomic_DNA"/>
</dbReference>
<name>A0A843XXE0_COLES</name>
<dbReference type="InterPro" id="IPR025659">
    <property type="entry name" value="Tubby-like_C"/>
</dbReference>
<evidence type="ECO:0000313" key="4">
    <source>
        <dbReference type="Proteomes" id="UP000652761"/>
    </source>
</evidence>
<comment type="caution">
    <text evidence="3">The sequence shown here is derived from an EMBL/GenBank/DDBJ whole genome shotgun (WGS) entry which is preliminary data.</text>
</comment>
<dbReference type="Pfam" id="PF04525">
    <property type="entry name" value="LOR"/>
    <property type="match status" value="1"/>
</dbReference>
<dbReference type="PANTHER" id="PTHR31087">
    <property type="match status" value="1"/>
</dbReference>
<feature type="region of interest" description="Disordered" evidence="2">
    <location>
        <begin position="1"/>
        <end position="24"/>
    </location>
</feature>
<dbReference type="SUPFAM" id="SSF54518">
    <property type="entry name" value="Tubby C-terminal domain-like"/>
    <property type="match status" value="1"/>
</dbReference>
<evidence type="ECO:0000256" key="1">
    <source>
        <dbReference type="ARBA" id="ARBA00005437"/>
    </source>
</evidence>
<dbReference type="Proteomes" id="UP000652761">
    <property type="component" value="Unassembled WGS sequence"/>
</dbReference>
<comment type="similarity">
    <text evidence="1">Belongs to the LOR family.</text>
</comment>
<reference evidence="3" key="1">
    <citation type="submission" date="2017-07" db="EMBL/GenBank/DDBJ databases">
        <title>Taro Niue Genome Assembly and Annotation.</title>
        <authorList>
            <person name="Atibalentja N."/>
            <person name="Keating K."/>
            <person name="Fields C.J."/>
        </authorList>
    </citation>
    <scope>NUCLEOTIDE SEQUENCE</scope>
    <source>
        <strain evidence="3">Niue_2</strain>
        <tissue evidence="3">Leaf</tissue>
    </source>
</reference>
<dbReference type="InterPro" id="IPR007612">
    <property type="entry name" value="LOR"/>
</dbReference>
<dbReference type="PANTHER" id="PTHR31087:SF131">
    <property type="entry name" value="TRANSLATION INITIATION FACTOR 2B FAMILY PROTEIN, PUTATIVE, EXPRESSED-RELATED"/>
    <property type="match status" value="1"/>
</dbReference>